<feature type="compositionally biased region" description="Acidic residues" evidence="1">
    <location>
        <begin position="208"/>
        <end position="220"/>
    </location>
</feature>
<evidence type="ECO:0000313" key="3">
    <source>
        <dbReference type="Proteomes" id="UP001212152"/>
    </source>
</evidence>
<organism evidence="2 3">
    <name type="scientific">Geranomyces variabilis</name>
    <dbReference type="NCBI Taxonomy" id="109894"/>
    <lineage>
        <taxon>Eukaryota</taxon>
        <taxon>Fungi</taxon>
        <taxon>Fungi incertae sedis</taxon>
        <taxon>Chytridiomycota</taxon>
        <taxon>Chytridiomycota incertae sedis</taxon>
        <taxon>Chytridiomycetes</taxon>
        <taxon>Spizellomycetales</taxon>
        <taxon>Powellomycetaceae</taxon>
        <taxon>Geranomyces</taxon>
    </lineage>
</organism>
<proteinExistence type="predicted"/>
<feature type="region of interest" description="Disordered" evidence="1">
    <location>
        <begin position="464"/>
        <end position="496"/>
    </location>
</feature>
<dbReference type="AlphaFoldDB" id="A0AAD5TEE1"/>
<feature type="compositionally biased region" description="Basic and acidic residues" evidence="1">
    <location>
        <begin position="13"/>
        <end position="22"/>
    </location>
</feature>
<protein>
    <submittedName>
        <fullName evidence="2">Uncharacterized protein</fullName>
    </submittedName>
</protein>
<feature type="region of interest" description="Disordered" evidence="1">
    <location>
        <begin position="1"/>
        <end position="104"/>
    </location>
</feature>
<sequence>MTVQKPPLLAHDSGVDLDKAEGVLETGAKEVSTAAEGHLPSFAAEATNIDGPPPPNHPESNLNSTANEQPSIPEPPGHRSSAPKTTSPSRTAGIRRPQTQGATRVVTAMFSKSGLRFVEIPKDAGKPPLVPTRNKQKTEAAAEMTSVAAKPLPVEVAANVPVAAAEVSEIGSPVEALREEHDSQPKNDELFISGTHLLDKSESVEEACAEGDLTDGGEDAESQHNESALSEDSETEERPAVTEPAAVPISLSCILDHDFSSGELSGWSAEGDGELTAFHLIRRNPVPEPLPPTPRAGLNTPETCVPRWRGANHSLPKTSNPAQGLHFQSLQYHPLAKGGYTTTSSWRYRKGSGDDLGSGADSEYIMKGAVRMPTAEPPTYRDGYLIDANLPLRYNFIHPPLPASVGAVSESSLVAESTSQSDAAPVDRPRSSPPQQTSSSTTTLGAAATGLSTVHAFPFAEEVVERDTEPLPHGSQSSNKSDGFSGTDQAATQWRHQRVKAAMTMKELKKVFPPLMKQYMHKAGCSNLKPALDSHQYPTQRDGTATAAERPISRRGPPQKLRLRHGGSKRASSGATKAQYIVAAP</sequence>
<gene>
    <name evidence="2" type="ORF">HDU87_000669</name>
</gene>
<comment type="caution">
    <text evidence="2">The sequence shown here is derived from an EMBL/GenBank/DDBJ whole genome shotgun (WGS) entry which is preliminary data.</text>
</comment>
<accession>A0AAD5TEE1</accession>
<dbReference type="Proteomes" id="UP001212152">
    <property type="component" value="Unassembled WGS sequence"/>
</dbReference>
<evidence type="ECO:0000313" key="2">
    <source>
        <dbReference type="EMBL" id="KAJ3169348.1"/>
    </source>
</evidence>
<feature type="region of interest" description="Disordered" evidence="1">
    <location>
        <begin position="416"/>
        <end position="444"/>
    </location>
</feature>
<name>A0AAD5TEE1_9FUNG</name>
<keyword evidence="3" id="KW-1185">Reference proteome</keyword>
<feature type="compositionally biased region" description="Polar residues" evidence="1">
    <location>
        <begin position="474"/>
        <end position="494"/>
    </location>
</feature>
<reference evidence="2" key="1">
    <citation type="submission" date="2020-05" db="EMBL/GenBank/DDBJ databases">
        <title>Phylogenomic resolution of chytrid fungi.</title>
        <authorList>
            <person name="Stajich J.E."/>
            <person name="Amses K."/>
            <person name="Simmons R."/>
            <person name="Seto K."/>
            <person name="Myers J."/>
            <person name="Bonds A."/>
            <person name="Quandt C.A."/>
            <person name="Barry K."/>
            <person name="Liu P."/>
            <person name="Grigoriev I."/>
            <person name="Longcore J.E."/>
            <person name="James T.Y."/>
        </authorList>
    </citation>
    <scope>NUCLEOTIDE SEQUENCE</scope>
    <source>
        <strain evidence="2">JEL0379</strain>
    </source>
</reference>
<feature type="region of interest" description="Disordered" evidence="1">
    <location>
        <begin position="530"/>
        <end position="585"/>
    </location>
</feature>
<feature type="compositionally biased region" description="Polar residues" evidence="1">
    <location>
        <begin position="58"/>
        <end position="70"/>
    </location>
</feature>
<evidence type="ECO:0000256" key="1">
    <source>
        <dbReference type="SAM" id="MobiDB-lite"/>
    </source>
</evidence>
<feature type="region of interest" description="Disordered" evidence="1">
    <location>
        <begin position="208"/>
        <end position="243"/>
    </location>
</feature>
<feature type="compositionally biased region" description="Low complexity" evidence="1">
    <location>
        <begin position="433"/>
        <end position="444"/>
    </location>
</feature>
<dbReference type="EMBL" id="JADGJQ010000109">
    <property type="protein sequence ID" value="KAJ3169348.1"/>
    <property type="molecule type" value="Genomic_DNA"/>
</dbReference>